<dbReference type="GO" id="GO:0008955">
    <property type="term" value="F:peptidoglycan glycosyltransferase activity"/>
    <property type="evidence" value="ECO:0007669"/>
    <property type="project" value="UniProtKB-EC"/>
</dbReference>
<evidence type="ECO:0000256" key="20">
    <source>
        <dbReference type="ARBA" id="ARBA00023136"/>
    </source>
</evidence>
<dbReference type="NCBIfam" id="TIGR02074">
    <property type="entry name" value="PBP_1a_fam"/>
    <property type="match status" value="1"/>
</dbReference>
<dbReference type="GO" id="GO:0009002">
    <property type="term" value="F:serine-type D-Ala-D-Ala carboxypeptidase activity"/>
    <property type="evidence" value="ECO:0007669"/>
    <property type="project" value="UniProtKB-EC"/>
</dbReference>
<dbReference type="Pfam" id="PF00905">
    <property type="entry name" value="Transpeptidase"/>
    <property type="match status" value="1"/>
</dbReference>
<dbReference type="RefSeq" id="WP_136546922.1">
    <property type="nucleotide sequence ID" value="NZ_CP031093.1"/>
</dbReference>
<evidence type="ECO:0000313" key="34">
    <source>
        <dbReference type="Proteomes" id="UP000298049"/>
    </source>
</evidence>
<reference evidence="33 34" key="1">
    <citation type="submission" date="2018-07" db="EMBL/GenBank/DDBJ databases">
        <title>Marsedoiliclastica nanhaica gen. nov. sp. nov., a novel marine hydrocarbonoclastic bacterium isolated from an in-situ enriched hydrocarbon-degrading consortium in deep-sea sediment.</title>
        <authorList>
            <person name="Dong C."/>
            <person name="Ma T."/>
            <person name="Liu R."/>
            <person name="Shao Z."/>
        </authorList>
    </citation>
    <scope>NUCLEOTIDE SEQUENCE [LARGE SCALE GENOMIC DNA]</scope>
    <source>
        <strain evidence="34">soil36-7</strain>
    </source>
</reference>
<dbReference type="PANTHER" id="PTHR32282:SF27">
    <property type="entry name" value="PENICILLIN-BINDING PROTEIN 1A"/>
    <property type="match status" value="1"/>
</dbReference>
<feature type="region of interest" description="Disordered" evidence="28">
    <location>
        <begin position="827"/>
        <end position="855"/>
    </location>
</feature>
<dbReference type="GO" id="GO:0005886">
    <property type="term" value="C:plasma membrane"/>
    <property type="evidence" value="ECO:0007669"/>
    <property type="project" value="UniProtKB-SubCell"/>
</dbReference>
<dbReference type="GO" id="GO:0030288">
    <property type="term" value="C:outer membrane-bounded periplasmic space"/>
    <property type="evidence" value="ECO:0007669"/>
    <property type="project" value="TreeGrafter"/>
</dbReference>
<feature type="compositionally biased region" description="Acidic residues" evidence="28">
    <location>
        <begin position="843"/>
        <end position="855"/>
    </location>
</feature>
<protein>
    <recommendedName>
        <fullName evidence="7">Penicillin-binding protein 1A</fullName>
        <ecNumber evidence="25">2.4.99.28</ecNumber>
        <ecNumber evidence="6">3.4.16.4</ecNumber>
    </recommendedName>
</protein>
<evidence type="ECO:0000256" key="12">
    <source>
        <dbReference type="ARBA" id="ARBA00022676"/>
    </source>
</evidence>
<evidence type="ECO:0000256" key="11">
    <source>
        <dbReference type="ARBA" id="ARBA00022670"/>
    </source>
</evidence>
<dbReference type="InterPro" id="IPR023346">
    <property type="entry name" value="Lysozyme-like_dom_sf"/>
</dbReference>
<dbReference type="SUPFAM" id="SSF56601">
    <property type="entry name" value="beta-lactamase/transpeptidase-like"/>
    <property type="match status" value="1"/>
</dbReference>
<name>A0A4P7XL40_9ALTE</name>
<comment type="subcellular location">
    <subcellularLocation>
        <location evidence="2">Cell inner membrane</location>
        <topology evidence="2">Single-pass type II membrane protein</topology>
    </subcellularLocation>
</comment>
<dbReference type="GO" id="GO:0009252">
    <property type="term" value="P:peptidoglycan biosynthetic process"/>
    <property type="evidence" value="ECO:0007669"/>
    <property type="project" value="UniProtKB-UniPathway"/>
</dbReference>
<evidence type="ECO:0000256" key="8">
    <source>
        <dbReference type="ARBA" id="ARBA00022475"/>
    </source>
</evidence>
<evidence type="ECO:0000256" key="13">
    <source>
        <dbReference type="ARBA" id="ARBA00022679"/>
    </source>
</evidence>
<dbReference type="OrthoDB" id="9766909at2"/>
<evidence type="ECO:0000259" key="30">
    <source>
        <dbReference type="Pfam" id="PF00905"/>
    </source>
</evidence>
<dbReference type="Gene3D" id="1.10.3810.10">
    <property type="entry name" value="Biosynthetic peptidoglycan transglycosylase-like"/>
    <property type="match status" value="1"/>
</dbReference>
<evidence type="ECO:0000256" key="18">
    <source>
        <dbReference type="ARBA" id="ARBA00022984"/>
    </source>
</evidence>
<dbReference type="InterPro" id="IPR036950">
    <property type="entry name" value="PBP_transglycosylase"/>
</dbReference>
<dbReference type="InterPro" id="IPR050396">
    <property type="entry name" value="Glycosyltr_51/Transpeptidase"/>
</dbReference>
<evidence type="ECO:0000313" key="33">
    <source>
        <dbReference type="EMBL" id="QCF27798.1"/>
    </source>
</evidence>
<keyword evidence="34" id="KW-1185">Reference proteome</keyword>
<keyword evidence="12" id="KW-0328">Glycosyltransferase</keyword>
<evidence type="ECO:0000256" key="10">
    <source>
        <dbReference type="ARBA" id="ARBA00022645"/>
    </source>
</evidence>
<feature type="compositionally biased region" description="Low complexity" evidence="28">
    <location>
        <begin position="430"/>
        <end position="441"/>
    </location>
</feature>
<evidence type="ECO:0000256" key="17">
    <source>
        <dbReference type="ARBA" id="ARBA00022968"/>
    </source>
</evidence>
<feature type="domain" description="Penicillin-binding protein OB-like" evidence="32">
    <location>
        <begin position="320"/>
        <end position="461"/>
    </location>
</feature>
<dbReference type="EC" id="2.4.99.28" evidence="25"/>
<evidence type="ECO:0000256" key="22">
    <source>
        <dbReference type="ARBA" id="ARBA00023268"/>
    </source>
</evidence>
<comment type="catalytic activity">
    <reaction evidence="24">
        <text>Preferential cleavage: (Ac)2-L-Lys-D-Ala-|-D-Ala. Also transpeptidation of peptidyl-alanyl moieties that are N-acyl substituents of D-alanine.</text>
        <dbReference type="EC" id="3.4.16.4"/>
    </reaction>
</comment>
<dbReference type="EMBL" id="CP031093">
    <property type="protein sequence ID" value="QCF27798.1"/>
    <property type="molecule type" value="Genomic_DNA"/>
</dbReference>
<keyword evidence="17" id="KW-0735">Signal-anchor</keyword>
<dbReference type="KEGG" id="hmi:soil367_03450"/>
<comment type="pathway">
    <text evidence="3">Cell wall biogenesis; peptidoglycan biosynthesis.</text>
</comment>
<dbReference type="InterPro" id="IPR001264">
    <property type="entry name" value="Glyco_trans_51"/>
</dbReference>
<evidence type="ECO:0000256" key="9">
    <source>
        <dbReference type="ARBA" id="ARBA00022519"/>
    </source>
</evidence>
<comment type="catalytic activity">
    <reaction evidence="26">
        <text>[GlcNAc-(1-&gt;4)-Mur2Ac(oyl-L-Ala-gamma-D-Glu-L-Lys-D-Ala-D-Ala)](n)-di-trans,octa-cis-undecaprenyl diphosphate + beta-D-GlcNAc-(1-&gt;4)-Mur2Ac(oyl-L-Ala-gamma-D-Glu-L-Lys-D-Ala-D-Ala)-di-trans,octa-cis-undecaprenyl diphosphate = [GlcNAc-(1-&gt;4)-Mur2Ac(oyl-L-Ala-gamma-D-Glu-L-Lys-D-Ala-D-Ala)](n+1)-di-trans,octa-cis-undecaprenyl diphosphate + di-trans,octa-cis-undecaprenyl diphosphate + H(+)</text>
        <dbReference type="Rhea" id="RHEA:23708"/>
        <dbReference type="Rhea" id="RHEA-COMP:9602"/>
        <dbReference type="Rhea" id="RHEA-COMP:9603"/>
        <dbReference type="ChEBI" id="CHEBI:15378"/>
        <dbReference type="ChEBI" id="CHEBI:58405"/>
        <dbReference type="ChEBI" id="CHEBI:60033"/>
        <dbReference type="ChEBI" id="CHEBI:78435"/>
        <dbReference type="EC" id="2.4.99.28"/>
    </reaction>
</comment>
<dbReference type="AlphaFoldDB" id="A0A4P7XL40"/>
<dbReference type="PANTHER" id="PTHR32282">
    <property type="entry name" value="BINDING PROTEIN TRANSPEPTIDASE, PUTATIVE-RELATED"/>
    <property type="match status" value="1"/>
</dbReference>
<dbReference type="GO" id="GO:0006508">
    <property type="term" value="P:proteolysis"/>
    <property type="evidence" value="ECO:0007669"/>
    <property type="project" value="UniProtKB-KW"/>
</dbReference>
<keyword evidence="19 29" id="KW-1133">Transmembrane helix</keyword>
<dbReference type="InterPro" id="IPR031376">
    <property type="entry name" value="PCB_OB"/>
</dbReference>
<evidence type="ECO:0000256" key="28">
    <source>
        <dbReference type="SAM" id="MobiDB-lite"/>
    </source>
</evidence>
<keyword evidence="11" id="KW-0645">Protease</keyword>
<dbReference type="UniPathway" id="UPA00219"/>
<keyword evidence="23" id="KW-0961">Cell wall biogenesis/degradation</keyword>
<comment type="function">
    <text evidence="1">Cell wall formation. Synthesis of cross-linked peptidoglycan from the lipid intermediates. The enzyme has a penicillin-insensitive transglycosylase N-terminal domain (formation of linear glycan strands) and a penicillin-sensitive transpeptidase C-terminal domain (cross-linking of the peptide subunits).</text>
</comment>
<feature type="domain" description="Penicillin-binding protein transpeptidase" evidence="30">
    <location>
        <begin position="464"/>
        <end position="750"/>
    </location>
</feature>
<dbReference type="InterPro" id="IPR012340">
    <property type="entry name" value="NA-bd_OB-fold"/>
</dbReference>
<evidence type="ECO:0000256" key="29">
    <source>
        <dbReference type="SAM" id="Phobius"/>
    </source>
</evidence>
<gene>
    <name evidence="33" type="ORF">soil367_03450</name>
</gene>
<feature type="region of interest" description="Disordered" evidence="28">
    <location>
        <begin position="428"/>
        <end position="447"/>
    </location>
</feature>
<dbReference type="Pfam" id="PF00912">
    <property type="entry name" value="Transgly"/>
    <property type="match status" value="1"/>
</dbReference>
<keyword evidence="16" id="KW-0133">Cell shape</keyword>
<evidence type="ECO:0000256" key="15">
    <source>
        <dbReference type="ARBA" id="ARBA00022801"/>
    </source>
</evidence>
<evidence type="ECO:0000256" key="7">
    <source>
        <dbReference type="ARBA" id="ARBA00018638"/>
    </source>
</evidence>
<evidence type="ECO:0000256" key="27">
    <source>
        <dbReference type="ARBA" id="ARBA00060592"/>
    </source>
</evidence>
<keyword evidence="18" id="KW-0573">Peptidoglycan synthesis</keyword>
<evidence type="ECO:0000256" key="19">
    <source>
        <dbReference type="ARBA" id="ARBA00022989"/>
    </source>
</evidence>
<keyword evidence="10" id="KW-0121">Carboxypeptidase</keyword>
<evidence type="ECO:0000256" key="25">
    <source>
        <dbReference type="ARBA" id="ARBA00044770"/>
    </source>
</evidence>
<feature type="domain" description="Glycosyl transferase family 51" evidence="31">
    <location>
        <begin position="59"/>
        <end position="233"/>
    </location>
</feature>
<dbReference type="Gene3D" id="3.40.710.10">
    <property type="entry name" value="DD-peptidase/beta-lactamase superfamily"/>
    <property type="match status" value="2"/>
</dbReference>
<organism evidence="33 34">
    <name type="scientific">Hydrocarboniclastica marina</name>
    <dbReference type="NCBI Taxonomy" id="2259620"/>
    <lineage>
        <taxon>Bacteria</taxon>
        <taxon>Pseudomonadati</taxon>
        <taxon>Pseudomonadota</taxon>
        <taxon>Gammaproteobacteria</taxon>
        <taxon>Alteromonadales</taxon>
        <taxon>Alteromonadaceae</taxon>
        <taxon>Hydrocarboniclastica</taxon>
    </lineage>
</organism>
<evidence type="ECO:0000256" key="2">
    <source>
        <dbReference type="ARBA" id="ARBA00004249"/>
    </source>
</evidence>
<comment type="similarity">
    <text evidence="5">In the N-terminal section; belongs to the glycosyltransferase 51 family.</text>
</comment>
<dbReference type="GO" id="GO:0008360">
    <property type="term" value="P:regulation of cell shape"/>
    <property type="evidence" value="ECO:0007669"/>
    <property type="project" value="UniProtKB-KW"/>
</dbReference>
<dbReference type="Proteomes" id="UP000298049">
    <property type="component" value="Chromosome"/>
</dbReference>
<evidence type="ECO:0000256" key="21">
    <source>
        <dbReference type="ARBA" id="ARBA00023251"/>
    </source>
</evidence>
<keyword evidence="15" id="KW-0378">Hydrolase</keyword>
<comment type="pathway">
    <text evidence="27">Glycan biosynthesis.</text>
</comment>
<dbReference type="InterPro" id="IPR012338">
    <property type="entry name" value="Beta-lactam/transpept-like"/>
</dbReference>
<evidence type="ECO:0000256" key="3">
    <source>
        <dbReference type="ARBA" id="ARBA00004752"/>
    </source>
</evidence>
<comment type="similarity">
    <text evidence="4">In the C-terminal section; belongs to the transpeptidase family.</text>
</comment>
<evidence type="ECO:0000259" key="31">
    <source>
        <dbReference type="Pfam" id="PF00912"/>
    </source>
</evidence>
<dbReference type="GO" id="GO:0046677">
    <property type="term" value="P:response to antibiotic"/>
    <property type="evidence" value="ECO:0007669"/>
    <property type="project" value="UniProtKB-KW"/>
</dbReference>
<dbReference type="EC" id="3.4.16.4" evidence="6"/>
<evidence type="ECO:0000256" key="24">
    <source>
        <dbReference type="ARBA" id="ARBA00034000"/>
    </source>
</evidence>
<keyword evidence="21" id="KW-0046">Antibiotic resistance</keyword>
<dbReference type="SUPFAM" id="SSF53955">
    <property type="entry name" value="Lysozyme-like"/>
    <property type="match status" value="1"/>
</dbReference>
<accession>A0A4P7XL40</accession>
<evidence type="ECO:0000256" key="26">
    <source>
        <dbReference type="ARBA" id="ARBA00049902"/>
    </source>
</evidence>
<feature type="transmembrane region" description="Helical" evidence="29">
    <location>
        <begin position="12"/>
        <end position="33"/>
    </location>
</feature>
<evidence type="ECO:0000256" key="14">
    <source>
        <dbReference type="ARBA" id="ARBA00022692"/>
    </source>
</evidence>
<keyword evidence="14 29" id="KW-0812">Transmembrane</keyword>
<keyword evidence="13" id="KW-0808">Transferase</keyword>
<dbReference type="InterPro" id="IPR001460">
    <property type="entry name" value="PCN-bd_Tpept"/>
</dbReference>
<keyword evidence="8" id="KW-1003">Cell membrane</keyword>
<dbReference type="Gene3D" id="2.40.50.140">
    <property type="entry name" value="Nucleic acid-binding proteins"/>
    <property type="match status" value="1"/>
</dbReference>
<dbReference type="GO" id="GO:0071555">
    <property type="term" value="P:cell wall organization"/>
    <property type="evidence" value="ECO:0007669"/>
    <property type="project" value="UniProtKB-KW"/>
</dbReference>
<evidence type="ECO:0000256" key="1">
    <source>
        <dbReference type="ARBA" id="ARBA00002624"/>
    </source>
</evidence>
<evidence type="ECO:0000256" key="16">
    <source>
        <dbReference type="ARBA" id="ARBA00022960"/>
    </source>
</evidence>
<dbReference type="Pfam" id="PF17092">
    <property type="entry name" value="PCB_OB"/>
    <property type="match status" value="1"/>
</dbReference>
<evidence type="ECO:0000256" key="23">
    <source>
        <dbReference type="ARBA" id="ARBA00023316"/>
    </source>
</evidence>
<evidence type="ECO:0000256" key="5">
    <source>
        <dbReference type="ARBA" id="ARBA00007739"/>
    </source>
</evidence>
<proteinExistence type="inferred from homology"/>
<evidence type="ECO:0000256" key="4">
    <source>
        <dbReference type="ARBA" id="ARBA00007090"/>
    </source>
</evidence>
<dbReference type="GO" id="GO:0008658">
    <property type="term" value="F:penicillin binding"/>
    <property type="evidence" value="ECO:0007669"/>
    <property type="project" value="InterPro"/>
</dbReference>
<evidence type="ECO:0000256" key="6">
    <source>
        <dbReference type="ARBA" id="ARBA00012448"/>
    </source>
</evidence>
<keyword evidence="22" id="KW-0511">Multifunctional enzyme</keyword>
<dbReference type="FunFam" id="1.10.3810.10:FF:000003">
    <property type="entry name" value="Penicillin-binding protein 1a"/>
    <property type="match status" value="1"/>
</dbReference>
<sequence length="855" mass="93400">MSRFASIFKAFFWLILMGAAGAVLVASAFYLYLQPALPPVDQLRDVRLQTPLRVYSSDNKLIAEFGEKRRTPVAIEQVPQQQIMAFLAAEDSRFYRHQGVDVRGLSRAALELASTGSIQSGGSTITMQVAKNFFLSRERTFLRKFNEILLALQIEQELDKDTILELYLNKIYLGNRAYGIEAAAQVYYGRSVSDLTLAQMAMIAGLPKAPSAYNPLANPERAQARRDWILGRMRELGSIDQAAYETAIGDPITATYHGPKSAISAPYIAEMARADLLNRVGDAAYTDGYNVYTTVHSELQAAANAALRSGLEAYDRRHGYRGPLDKWDLDKTAEPAELATRLQRLPVIADMVPAVVTQLSEDTATALIASGNKVRISQEDLQWARPYISEDRMGPSPKSPADVLTLGDVIRVRLKDKPVEEIAELENPEVEATTEAPAVEATPEEKADDAPLVAELVQVPEIEGALVSLAAKTGAVQAMVGGYSFYESNFNRVTLARRQPGSAFKPFVYLAALENGETPASIINDAPIVYDDSDLETLWRPQNSSGQFYGPTRLRKALYLSRNLVSIRLLKKTGINNVHDYLAKIGIDTRSLPRDLSLALGSGTLTPLEVATGYAMLANGGYQVEPYLIERIEQGTGSLVYQAPQVRLCDECDQANTTAGKELQAISQAPPNPGLKPVPLEVEVTETEVDAPRVADERSVYIMHSMLQDVVQRGTGRRARALGRSDIAGKTGTTNDQRDAWFAGFNHDLATVAWVGFDQPEPLGRAEYGATAALPVWLEFMRVALEGQPESKMPQPPGIVTVKIDPETGKRAAPGANDAIFEIFREENAPQEVATSTAGGAEDASDDDVSAQELF</sequence>
<evidence type="ECO:0000259" key="32">
    <source>
        <dbReference type="Pfam" id="PF17092"/>
    </source>
</evidence>
<keyword evidence="9" id="KW-0997">Cell inner membrane</keyword>
<keyword evidence="20 29" id="KW-0472">Membrane</keyword>